<name>A0A9K3MW22_HELAN</name>
<dbReference type="EMBL" id="MNCJ02000327">
    <property type="protein sequence ID" value="KAF5777876.1"/>
    <property type="molecule type" value="Genomic_DNA"/>
</dbReference>
<evidence type="ECO:0000313" key="3">
    <source>
        <dbReference type="Proteomes" id="UP000215914"/>
    </source>
</evidence>
<gene>
    <name evidence="2" type="ORF">HanXRQr2_Chr12g0540881</name>
</gene>
<protein>
    <submittedName>
        <fullName evidence="2">Uncharacterized protein</fullName>
    </submittedName>
</protein>
<dbReference type="Gramene" id="mRNA:HanXRQr2_Chr12g0540881">
    <property type="protein sequence ID" value="mRNA:HanXRQr2_Chr12g0540881"/>
    <property type="gene ID" value="HanXRQr2_Chr12g0540881"/>
</dbReference>
<accession>A0A9K3MW22</accession>
<proteinExistence type="predicted"/>
<organism evidence="2 3">
    <name type="scientific">Helianthus annuus</name>
    <name type="common">Common sunflower</name>
    <dbReference type="NCBI Taxonomy" id="4232"/>
    <lineage>
        <taxon>Eukaryota</taxon>
        <taxon>Viridiplantae</taxon>
        <taxon>Streptophyta</taxon>
        <taxon>Embryophyta</taxon>
        <taxon>Tracheophyta</taxon>
        <taxon>Spermatophyta</taxon>
        <taxon>Magnoliopsida</taxon>
        <taxon>eudicotyledons</taxon>
        <taxon>Gunneridae</taxon>
        <taxon>Pentapetalae</taxon>
        <taxon>asterids</taxon>
        <taxon>campanulids</taxon>
        <taxon>Asterales</taxon>
        <taxon>Asteraceae</taxon>
        <taxon>Asteroideae</taxon>
        <taxon>Heliantheae alliance</taxon>
        <taxon>Heliantheae</taxon>
        <taxon>Helianthus</taxon>
    </lineage>
</organism>
<keyword evidence="3" id="KW-1185">Reference proteome</keyword>
<feature type="region of interest" description="Disordered" evidence="1">
    <location>
        <begin position="1"/>
        <end position="27"/>
    </location>
</feature>
<sequence>MSLSSSRGLTDPLTEDESMSLSSSRGWPSSAYFIQGYILGAGKSYYAATLLGLIAHMSFFFRCIRGIWWWPT</sequence>
<evidence type="ECO:0000313" key="2">
    <source>
        <dbReference type="EMBL" id="KAF5777876.1"/>
    </source>
</evidence>
<comment type="caution">
    <text evidence="2">The sequence shown here is derived from an EMBL/GenBank/DDBJ whole genome shotgun (WGS) entry which is preliminary data.</text>
</comment>
<dbReference type="AlphaFoldDB" id="A0A9K3MW22"/>
<dbReference type="Proteomes" id="UP000215914">
    <property type="component" value="Unassembled WGS sequence"/>
</dbReference>
<reference evidence="2" key="2">
    <citation type="submission" date="2020-06" db="EMBL/GenBank/DDBJ databases">
        <title>Helianthus annuus Genome sequencing and assembly Release 2.</title>
        <authorList>
            <person name="Gouzy J."/>
            <person name="Langlade N."/>
            <person name="Munos S."/>
        </authorList>
    </citation>
    <scope>NUCLEOTIDE SEQUENCE</scope>
    <source>
        <tissue evidence="2">Leaves</tissue>
    </source>
</reference>
<reference evidence="2" key="1">
    <citation type="journal article" date="2017" name="Nature">
        <title>The sunflower genome provides insights into oil metabolism, flowering and Asterid evolution.</title>
        <authorList>
            <person name="Badouin H."/>
            <person name="Gouzy J."/>
            <person name="Grassa C.J."/>
            <person name="Murat F."/>
            <person name="Staton S.E."/>
            <person name="Cottret L."/>
            <person name="Lelandais-Briere C."/>
            <person name="Owens G.L."/>
            <person name="Carrere S."/>
            <person name="Mayjonade B."/>
            <person name="Legrand L."/>
            <person name="Gill N."/>
            <person name="Kane N.C."/>
            <person name="Bowers J.E."/>
            <person name="Hubner S."/>
            <person name="Bellec A."/>
            <person name="Berard A."/>
            <person name="Berges H."/>
            <person name="Blanchet N."/>
            <person name="Boniface M.C."/>
            <person name="Brunel D."/>
            <person name="Catrice O."/>
            <person name="Chaidir N."/>
            <person name="Claudel C."/>
            <person name="Donnadieu C."/>
            <person name="Faraut T."/>
            <person name="Fievet G."/>
            <person name="Helmstetter N."/>
            <person name="King M."/>
            <person name="Knapp S.J."/>
            <person name="Lai Z."/>
            <person name="Le Paslier M.C."/>
            <person name="Lippi Y."/>
            <person name="Lorenzon L."/>
            <person name="Mandel J.R."/>
            <person name="Marage G."/>
            <person name="Marchand G."/>
            <person name="Marquand E."/>
            <person name="Bret-Mestries E."/>
            <person name="Morien E."/>
            <person name="Nambeesan S."/>
            <person name="Nguyen T."/>
            <person name="Pegot-Espagnet P."/>
            <person name="Pouilly N."/>
            <person name="Raftis F."/>
            <person name="Sallet E."/>
            <person name="Schiex T."/>
            <person name="Thomas J."/>
            <person name="Vandecasteele C."/>
            <person name="Vares D."/>
            <person name="Vear F."/>
            <person name="Vautrin S."/>
            <person name="Crespi M."/>
            <person name="Mangin B."/>
            <person name="Burke J.M."/>
            <person name="Salse J."/>
            <person name="Munos S."/>
            <person name="Vincourt P."/>
            <person name="Rieseberg L.H."/>
            <person name="Langlade N.B."/>
        </authorList>
    </citation>
    <scope>NUCLEOTIDE SEQUENCE</scope>
    <source>
        <tissue evidence="2">Leaves</tissue>
    </source>
</reference>
<evidence type="ECO:0000256" key="1">
    <source>
        <dbReference type="SAM" id="MobiDB-lite"/>
    </source>
</evidence>